<gene>
    <name evidence="3" type="ORF">S06H3_12508</name>
</gene>
<comment type="caution">
    <text evidence="3">The sequence shown here is derived from an EMBL/GenBank/DDBJ whole genome shotgun (WGS) entry which is preliminary data.</text>
</comment>
<accession>X1MPF2</accession>
<evidence type="ECO:0008006" key="4">
    <source>
        <dbReference type="Google" id="ProtNLM"/>
    </source>
</evidence>
<dbReference type="SUPFAM" id="SSF89550">
    <property type="entry name" value="PHP domain-like"/>
    <property type="match status" value="1"/>
</dbReference>
<dbReference type="NCBIfam" id="TIGR00594">
    <property type="entry name" value="polc"/>
    <property type="match status" value="1"/>
</dbReference>
<dbReference type="PANTHER" id="PTHR32294:SF0">
    <property type="entry name" value="DNA POLYMERASE III SUBUNIT ALPHA"/>
    <property type="match status" value="1"/>
</dbReference>
<dbReference type="GO" id="GO:0008408">
    <property type="term" value="F:3'-5' exonuclease activity"/>
    <property type="evidence" value="ECO:0007669"/>
    <property type="project" value="InterPro"/>
</dbReference>
<reference evidence="3" key="1">
    <citation type="journal article" date="2014" name="Front. Microbiol.">
        <title>High frequency of phylogenetically diverse reductive dehalogenase-homologous genes in deep subseafloor sedimentary metagenomes.</title>
        <authorList>
            <person name="Kawai M."/>
            <person name="Futagami T."/>
            <person name="Toyoda A."/>
            <person name="Takaki Y."/>
            <person name="Nishi S."/>
            <person name="Hori S."/>
            <person name="Arai W."/>
            <person name="Tsubouchi T."/>
            <person name="Morono Y."/>
            <person name="Uchiyama I."/>
            <person name="Ito T."/>
            <person name="Fujiyama A."/>
            <person name="Inagaki F."/>
            <person name="Takami H."/>
        </authorList>
    </citation>
    <scope>NUCLEOTIDE SEQUENCE</scope>
    <source>
        <strain evidence="3">Expedition CK06-06</strain>
    </source>
</reference>
<dbReference type="InterPro" id="IPR041931">
    <property type="entry name" value="DNA_pol3_alpha_thumb_dom"/>
</dbReference>
<dbReference type="Gene3D" id="1.10.10.1600">
    <property type="entry name" value="Bacterial DNA polymerase III alpha subunit, thumb domain"/>
    <property type="match status" value="1"/>
</dbReference>
<evidence type="ECO:0000259" key="1">
    <source>
        <dbReference type="Pfam" id="PF02811"/>
    </source>
</evidence>
<feature type="domain" description="PHP" evidence="1">
    <location>
        <begin position="1"/>
        <end position="89"/>
    </location>
</feature>
<dbReference type="GO" id="GO:0006260">
    <property type="term" value="P:DNA replication"/>
    <property type="evidence" value="ECO:0007669"/>
    <property type="project" value="InterPro"/>
</dbReference>
<dbReference type="InterPro" id="IPR004805">
    <property type="entry name" value="DnaE2/DnaE/PolC"/>
</dbReference>
<evidence type="ECO:0000313" key="3">
    <source>
        <dbReference type="EMBL" id="GAI08269.1"/>
    </source>
</evidence>
<dbReference type="InterPro" id="IPR016195">
    <property type="entry name" value="Pol/histidinol_Pase-like"/>
</dbReference>
<dbReference type="InterPro" id="IPR004013">
    <property type="entry name" value="PHP_dom"/>
</dbReference>
<feature type="non-terminal residue" evidence="3">
    <location>
        <position position="1"/>
    </location>
</feature>
<evidence type="ECO:0000259" key="2">
    <source>
        <dbReference type="Pfam" id="PF07733"/>
    </source>
</evidence>
<name>X1MPF2_9ZZZZ</name>
<feature type="domain" description="Bacterial DNA polymerase III alpha subunit NTPase" evidence="2">
    <location>
        <begin position="208"/>
        <end position="467"/>
    </location>
</feature>
<protein>
    <recommendedName>
        <fullName evidence="4">DNA-directed DNA polymerase</fullName>
    </recommendedName>
</protein>
<dbReference type="Gene3D" id="3.20.20.140">
    <property type="entry name" value="Metal-dependent hydrolases"/>
    <property type="match status" value="1"/>
</dbReference>
<dbReference type="Pfam" id="PF02811">
    <property type="entry name" value="PHP"/>
    <property type="match status" value="1"/>
</dbReference>
<dbReference type="EMBL" id="BARV01006117">
    <property type="protein sequence ID" value="GAI08269.1"/>
    <property type="molecule type" value="Genomic_DNA"/>
</dbReference>
<dbReference type="PANTHER" id="PTHR32294">
    <property type="entry name" value="DNA POLYMERASE III SUBUNIT ALPHA"/>
    <property type="match status" value="1"/>
</dbReference>
<dbReference type="Pfam" id="PF07733">
    <property type="entry name" value="DNA_pol3_alpha"/>
    <property type="match status" value="1"/>
</dbReference>
<organism evidence="3">
    <name type="scientific">marine sediment metagenome</name>
    <dbReference type="NCBI Taxonomy" id="412755"/>
    <lineage>
        <taxon>unclassified sequences</taxon>
        <taxon>metagenomes</taxon>
        <taxon>ecological metagenomes</taxon>
    </lineage>
</organism>
<feature type="non-terminal residue" evidence="3">
    <location>
        <position position="494"/>
    </location>
</feature>
<dbReference type="InterPro" id="IPR011708">
    <property type="entry name" value="DNA_pol3_alpha_NTPase_dom"/>
</dbReference>
<proteinExistence type="predicted"/>
<dbReference type="AlphaFoldDB" id="X1MPF2"/>
<sequence length="494" mass="55705">HLILLAKDQTGYRNLIQLTTKAQLEGFYYRPRVDKELLEQHHHGLIALSGCLSGEVPRLILEGRLQEAKPAALWYKQTFGDFYLEIMRHPIPELEQINQGLISMSGELDIPLVATNDVHYVNQKDASAHDLLLCIGTNSSIYDDKRIKMAGEFFYLKSPQEITELFRDIPQALDNTERIAEQCNLELEFGRLYLPEVELPEGKTADQFLADLCYQGLPQYYPQPTAEIKKRLDYELEVIKQTQFANYFLVVWDIISFAKKQNIMFGVRGSAAASLVLHCLGITEVDPIENKLVFERFLNLERQEMPDIDLDFEDGRRDEVIAYVSQKYGQDHVAQIITFGTLGARAAIRDVGRALGMSYSDVDRVARLIPPAPSMSLARALDENSELKNIYDEDAVVHNLVSSARRIEGIARHASTHAAGVVISKEPLTAYVPLQRTSKGDGQGAVMTQFAMEDIAHIGLLKMDLLGLANLTILSKAKEIIYQNRGVDIDLHYI</sequence>